<sequence length="140" mass="15458">MGRRRRQASPNWLSEVHGGRVSTFSRSLCSDFVLQQFSSESVHRSPMASSSILFSTFCSVFVLLLGAFISPGLKSGNMAMAIEDEDSMALLPFGSVSGVGLVTHIPHHFLVFELVASQGHSPFYWFSISVQFLPNFLKIK</sequence>
<dbReference type="Proteomes" id="UP001642487">
    <property type="component" value="Chromosome 8"/>
</dbReference>
<dbReference type="EMBL" id="OZ021742">
    <property type="protein sequence ID" value="CAK9328000.1"/>
    <property type="molecule type" value="Genomic_DNA"/>
</dbReference>
<feature type="transmembrane region" description="Helical" evidence="1">
    <location>
        <begin position="90"/>
        <end position="110"/>
    </location>
</feature>
<keyword evidence="1" id="KW-1133">Transmembrane helix</keyword>
<gene>
    <name evidence="2" type="ORF">CITCOLO1_LOCUS20402</name>
</gene>
<keyword evidence="1" id="KW-0472">Membrane</keyword>
<accession>A0ABP0Z891</accession>
<keyword evidence="3" id="KW-1185">Reference proteome</keyword>
<keyword evidence="1" id="KW-0812">Transmembrane</keyword>
<evidence type="ECO:0008006" key="4">
    <source>
        <dbReference type="Google" id="ProtNLM"/>
    </source>
</evidence>
<organism evidence="2 3">
    <name type="scientific">Citrullus colocynthis</name>
    <name type="common">colocynth</name>
    <dbReference type="NCBI Taxonomy" id="252529"/>
    <lineage>
        <taxon>Eukaryota</taxon>
        <taxon>Viridiplantae</taxon>
        <taxon>Streptophyta</taxon>
        <taxon>Embryophyta</taxon>
        <taxon>Tracheophyta</taxon>
        <taxon>Spermatophyta</taxon>
        <taxon>Magnoliopsida</taxon>
        <taxon>eudicotyledons</taxon>
        <taxon>Gunneridae</taxon>
        <taxon>Pentapetalae</taxon>
        <taxon>rosids</taxon>
        <taxon>fabids</taxon>
        <taxon>Cucurbitales</taxon>
        <taxon>Cucurbitaceae</taxon>
        <taxon>Benincaseae</taxon>
        <taxon>Citrullus</taxon>
    </lineage>
</organism>
<name>A0ABP0Z891_9ROSI</name>
<evidence type="ECO:0000313" key="2">
    <source>
        <dbReference type="EMBL" id="CAK9328000.1"/>
    </source>
</evidence>
<proteinExistence type="predicted"/>
<reference evidence="2 3" key="1">
    <citation type="submission" date="2024-03" db="EMBL/GenBank/DDBJ databases">
        <authorList>
            <person name="Gkanogiannis A."/>
            <person name="Becerra Lopez-Lavalle L."/>
        </authorList>
    </citation>
    <scope>NUCLEOTIDE SEQUENCE [LARGE SCALE GENOMIC DNA]</scope>
</reference>
<protein>
    <recommendedName>
        <fullName evidence="4">Transmembrane protein</fullName>
    </recommendedName>
</protein>
<evidence type="ECO:0000256" key="1">
    <source>
        <dbReference type="SAM" id="Phobius"/>
    </source>
</evidence>
<feature type="transmembrane region" description="Helical" evidence="1">
    <location>
        <begin position="47"/>
        <end position="69"/>
    </location>
</feature>
<evidence type="ECO:0000313" key="3">
    <source>
        <dbReference type="Proteomes" id="UP001642487"/>
    </source>
</evidence>